<feature type="transmembrane region" description="Helical" evidence="6">
    <location>
        <begin position="166"/>
        <end position="188"/>
    </location>
</feature>
<evidence type="ECO:0000313" key="7">
    <source>
        <dbReference type="EMBL" id="UWQ53223.1"/>
    </source>
</evidence>
<evidence type="ECO:0000256" key="4">
    <source>
        <dbReference type="ARBA" id="ARBA00022989"/>
    </source>
</evidence>
<comment type="similarity">
    <text evidence="2">Belongs to the autoinducer-2 exporter (AI-2E) (TC 2.A.86) family.</text>
</comment>
<reference evidence="7" key="1">
    <citation type="submission" date="2021-08" db="EMBL/GenBank/DDBJ databases">
        <authorList>
            <person name="Nwanade C."/>
            <person name="Wang M."/>
            <person name="Masoudi A."/>
            <person name="Yu Z."/>
            <person name="Liu J."/>
        </authorList>
    </citation>
    <scope>NUCLEOTIDE SEQUENCE</scope>
    <source>
        <strain evidence="7">S122</strain>
    </source>
</reference>
<evidence type="ECO:0000256" key="1">
    <source>
        <dbReference type="ARBA" id="ARBA00004141"/>
    </source>
</evidence>
<dbReference type="PANTHER" id="PTHR21716">
    <property type="entry name" value="TRANSMEMBRANE PROTEIN"/>
    <property type="match status" value="1"/>
</dbReference>
<dbReference type="GO" id="GO:0055085">
    <property type="term" value="P:transmembrane transport"/>
    <property type="evidence" value="ECO:0007669"/>
    <property type="project" value="TreeGrafter"/>
</dbReference>
<name>A0A9Q9HEC1_LEICA</name>
<comment type="subcellular location">
    <subcellularLocation>
        <location evidence="1">Membrane</location>
        <topology evidence="1">Multi-pass membrane protein</topology>
    </subcellularLocation>
</comment>
<proteinExistence type="inferred from homology"/>
<dbReference type="EMBL" id="CP081070">
    <property type="protein sequence ID" value="UWQ53223.1"/>
    <property type="molecule type" value="Genomic_DNA"/>
</dbReference>
<dbReference type="InterPro" id="IPR002549">
    <property type="entry name" value="AI-2E-like"/>
</dbReference>
<accession>A0A9Q9HEC1</accession>
<dbReference type="AlphaFoldDB" id="A0A9Q9HEC1"/>
<dbReference type="KEGG" id="lcae:K3721_14625"/>
<feature type="transmembrane region" description="Helical" evidence="6">
    <location>
        <begin position="44"/>
        <end position="61"/>
    </location>
</feature>
<keyword evidence="3 6" id="KW-0812">Transmembrane</keyword>
<protein>
    <submittedName>
        <fullName evidence="7">AI-2E family transporter</fullName>
    </submittedName>
</protein>
<feature type="transmembrane region" description="Helical" evidence="6">
    <location>
        <begin position="319"/>
        <end position="344"/>
    </location>
</feature>
<organism evidence="7 8">
    <name type="scientific">Leisingera caerulea</name>
    <name type="common">Phaeobacter caeruleus</name>
    <dbReference type="NCBI Taxonomy" id="506591"/>
    <lineage>
        <taxon>Bacteria</taxon>
        <taxon>Pseudomonadati</taxon>
        <taxon>Pseudomonadota</taxon>
        <taxon>Alphaproteobacteria</taxon>
        <taxon>Rhodobacterales</taxon>
        <taxon>Roseobacteraceae</taxon>
        <taxon>Leisingera</taxon>
    </lineage>
</organism>
<evidence type="ECO:0000256" key="5">
    <source>
        <dbReference type="ARBA" id="ARBA00023136"/>
    </source>
</evidence>
<keyword evidence="5 6" id="KW-0472">Membrane</keyword>
<dbReference type="GO" id="GO:0016020">
    <property type="term" value="C:membrane"/>
    <property type="evidence" value="ECO:0007669"/>
    <property type="project" value="UniProtKB-SubCell"/>
</dbReference>
<dbReference type="RefSeq" id="WP_259970891.1">
    <property type="nucleotide sequence ID" value="NZ_CP081070.1"/>
</dbReference>
<feature type="transmembrane region" description="Helical" evidence="6">
    <location>
        <begin position="21"/>
        <end position="38"/>
    </location>
</feature>
<dbReference type="Proteomes" id="UP001058713">
    <property type="component" value="Chromosome"/>
</dbReference>
<evidence type="ECO:0000256" key="2">
    <source>
        <dbReference type="ARBA" id="ARBA00009773"/>
    </source>
</evidence>
<evidence type="ECO:0000256" key="6">
    <source>
        <dbReference type="SAM" id="Phobius"/>
    </source>
</evidence>
<dbReference type="PANTHER" id="PTHR21716:SF16">
    <property type="entry name" value="BLL1467 PROTEIN"/>
    <property type="match status" value="1"/>
</dbReference>
<sequence length="369" mass="39697">MSRDDAETPDEQHRDVKTLRGIKFAGLGIFLLLLLQTLVWASDFLIPVTTAILGYFVLNRPRRWLARMGMPPTVSAAVFTVFLILIVGLALVNLSEPVSNFISELPGIVQQIDDKLSAAGGALQAVNEATDAAGEILNPKDDDTVEVEVVSKTRISTVVAGLAPSLLGQIAFAILLLFFLISSGDMFIRKTLQSIGRFGGKRRAVEIVYDIEDRLGRYLGAITAINAGLGVCVAAAMALWGLPNFLMIGVLAFLFNFVPFVGAIAGSTIAAALAFVSFEGVWPAAGVWLTYMFLTSAEAQLVTPALISRHMKLNTTVVFLSVAFFAWIWSVMGMIVALPILTVIKIACDEIDGLKAVGRFLGQDETADD</sequence>
<keyword evidence="4 6" id="KW-1133">Transmembrane helix</keyword>
<evidence type="ECO:0000256" key="3">
    <source>
        <dbReference type="ARBA" id="ARBA00022692"/>
    </source>
</evidence>
<feature type="transmembrane region" description="Helical" evidence="6">
    <location>
        <begin position="73"/>
        <end position="92"/>
    </location>
</feature>
<dbReference type="Pfam" id="PF01594">
    <property type="entry name" value="AI-2E_transport"/>
    <property type="match status" value="1"/>
</dbReference>
<evidence type="ECO:0000313" key="8">
    <source>
        <dbReference type="Proteomes" id="UP001058713"/>
    </source>
</evidence>
<gene>
    <name evidence="7" type="ORF">K3721_14625</name>
</gene>
<feature type="transmembrane region" description="Helical" evidence="6">
    <location>
        <begin position="218"/>
        <end position="240"/>
    </location>
</feature>
<feature type="transmembrane region" description="Helical" evidence="6">
    <location>
        <begin position="246"/>
        <end position="276"/>
    </location>
</feature>